<dbReference type="RefSeq" id="WP_051547470.1">
    <property type="nucleotide sequence ID" value="NZ_JAJA02000001.1"/>
</dbReference>
<dbReference type="EMBL" id="JAJA02000001">
    <property type="protein sequence ID" value="KWS02562.1"/>
    <property type="molecule type" value="Genomic_DNA"/>
</dbReference>
<evidence type="ECO:0000313" key="2">
    <source>
        <dbReference type="Proteomes" id="UP000023435"/>
    </source>
</evidence>
<protein>
    <submittedName>
        <fullName evidence="1">Uncharacterized protein</fullName>
    </submittedName>
</protein>
<gene>
    <name evidence="1" type="ORF">AZ78_0106</name>
</gene>
<name>A0A108U4U4_9GAMM</name>
<organism evidence="1 2">
    <name type="scientific">Lysobacter capsici AZ78</name>
    <dbReference type="NCBI Taxonomy" id="1444315"/>
    <lineage>
        <taxon>Bacteria</taxon>
        <taxon>Pseudomonadati</taxon>
        <taxon>Pseudomonadota</taxon>
        <taxon>Gammaproteobacteria</taxon>
        <taxon>Lysobacterales</taxon>
        <taxon>Lysobacteraceae</taxon>
        <taxon>Lysobacter</taxon>
    </lineage>
</organism>
<comment type="caution">
    <text evidence="1">The sequence shown here is derived from an EMBL/GenBank/DDBJ whole genome shotgun (WGS) entry which is preliminary data.</text>
</comment>
<dbReference type="AlphaFoldDB" id="A0A108U4U4"/>
<accession>A0A108U4U4</accession>
<evidence type="ECO:0000313" key="1">
    <source>
        <dbReference type="EMBL" id="KWS02562.1"/>
    </source>
</evidence>
<reference evidence="1 2" key="1">
    <citation type="journal article" date="2014" name="Genome Announc.">
        <title>Draft Genome Sequence of Lysobacter capsici AZ78, a Bacterium Antagonistic to Plant-Pathogenic Oomycetes.</title>
        <authorList>
            <person name="Puopolo G."/>
            <person name="Sonego P."/>
            <person name="Engelen K."/>
            <person name="Pertot I."/>
        </authorList>
    </citation>
    <scope>NUCLEOTIDE SEQUENCE [LARGE SCALE GENOMIC DNA]</scope>
    <source>
        <strain evidence="1 2">AZ78</strain>
    </source>
</reference>
<dbReference type="Proteomes" id="UP000023435">
    <property type="component" value="Unassembled WGS sequence"/>
</dbReference>
<dbReference type="OrthoDB" id="6027059at2"/>
<proteinExistence type="predicted"/>
<sequence length="320" mass="35028">MPSSKRYLVVSADLDKSRHARLHAACVGLREQGIEIDLQAWSDRPAHLLVTGTETSLSRNAVEQAMRRGIPVLRIGRLPWDPDSVHSVDINIEAGELGRSLRERLRHGRDDAEANGASAAGALPFVQHLLSAPKGLYLFESGLFRLVADLGASRMHMIRRMPYPELVAEAMSPNWFITALTQKQYVEKYRQDVTQSYSLESLLWDIAIGHDAPLAQVDALRPLQLRGWPLMPSTALPTQWLLPLGCLLRGPWSLPALAEATATPHAELKRLFAVALATGLAEAAPAAMPAHRQGGSSELGLIRRLARRFGLNFLGAGSGQ</sequence>
<keyword evidence="2" id="KW-1185">Reference proteome</keyword>